<feature type="transmembrane region" description="Helical" evidence="1">
    <location>
        <begin position="6"/>
        <end position="23"/>
    </location>
</feature>
<proteinExistence type="predicted"/>
<keyword evidence="1" id="KW-0472">Membrane</keyword>
<dbReference type="KEGG" id="mtab:MTABA_v1c03990"/>
<feature type="transmembrane region" description="Helical" evidence="1">
    <location>
        <begin position="83"/>
        <end position="102"/>
    </location>
</feature>
<sequence length="178" mass="21527">MRIIIFPLIISLFLMAYSFYIAVKDWKYFKQIQELIKQDSKYFQNLKLLYICFGYLISLIIFSFVFVVITIACLVYMTNVILLVQSIICVMYMIMLIAWITLIQNKIKSIYVVAKNKKIVIWDKVFDIEEIEIIKNDIKRKKIIFKIKENKEYDIIKVSYHWELKDFLIELKMKTEFI</sequence>
<evidence type="ECO:0000313" key="2">
    <source>
        <dbReference type="EMBL" id="ATZ21600.1"/>
    </source>
</evidence>
<gene>
    <name evidence="2" type="ORF">MTABA_v1c03990</name>
</gene>
<keyword evidence="3" id="KW-1185">Reference proteome</keyword>
<feature type="transmembrane region" description="Helical" evidence="1">
    <location>
        <begin position="48"/>
        <end position="77"/>
    </location>
</feature>
<organism evidence="2 3">
    <name type="scientific">Mesoplasma tabanidae</name>
    <dbReference type="NCBI Taxonomy" id="219745"/>
    <lineage>
        <taxon>Bacteria</taxon>
        <taxon>Bacillati</taxon>
        <taxon>Mycoplasmatota</taxon>
        <taxon>Mollicutes</taxon>
        <taxon>Entomoplasmatales</taxon>
        <taxon>Entomoplasmataceae</taxon>
        <taxon>Mesoplasma</taxon>
    </lineage>
</organism>
<evidence type="ECO:0000256" key="1">
    <source>
        <dbReference type="SAM" id="Phobius"/>
    </source>
</evidence>
<dbReference type="OrthoDB" id="392106at2"/>
<dbReference type="AlphaFoldDB" id="A0A2K8P637"/>
<accession>A0A2K8P637</accession>
<dbReference type="EMBL" id="CP024969">
    <property type="protein sequence ID" value="ATZ21600.1"/>
    <property type="molecule type" value="Genomic_DNA"/>
</dbReference>
<evidence type="ECO:0008006" key="4">
    <source>
        <dbReference type="Google" id="ProtNLM"/>
    </source>
</evidence>
<keyword evidence="1" id="KW-0812">Transmembrane</keyword>
<keyword evidence="1" id="KW-1133">Transmembrane helix</keyword>
<name>A0A2K8P637_9MOLU</name>
<reference evidence="2 3" key="1">
    <citation type="submission" date="2017-11" db="EMBL/GenBank/DDBJ databases">
        <title>Genome sequence of Mesoplasma tabanidae BARC 857 (ATCC 49584).</title>
        <authorList>
            <person name="Lo W.-S."/>
            <person name="Kuo C.-H."/>
        </authorList>
    </citation>
    <scope>NUCLEOTIDE SEQUENCE [LARGE SCALE GENOMIC DNA]</scope>
    <source>
        <strain evidence="2 3">BARC 857</strain>
    </source>
</reference>
<evidence type="ECO:0000313" key="3">
    <source>
        <dbReference type="Proteomes" id="UP000232223"/>
    </source>
</evidence>
<protein>
    <recommendedName>
        <fullName evidence="4">Transmembrane protein</fullName>
    </recommendedName>
</protein>
<dbReference type="Proteomes" id="UP000232223">
    <property type="component" value="Chromosome"/>
</dbReference>